<evidence type="ECO:0000259" key="5">
    <source>
        <dbReference type="SMART" id="SM00822"/>
    </source>
</evidence>
<comment type="similarity">
    <text evidence="1 3">Belongs to the short-chain dehydrogenases/reductases (SDR) family.</text>
</comment>
<dbReference type="EMBL" id="JBHSON010000028">
    <property type="protein sequence ID" value="MFC5748112.1"/>
    <property type="molecule type" value="Genomic_DNA"/>
</dbReference>
<dbReference type="Proteomes" id="UP001596074">
    <property type="component" value="Unassembled WGS sequence"/>
</dbReference>
<name>A0ABW1A0B1_9ACTN</name>
<evidence type="ECO:0000313" key="7">
    <source>
        <dbReference type="Proteomes" id="UP001596074"/>
    </source>
</evidence>
<accession>A0ABW1A0B1</accession>
<reference evidence="7" key="1">
    <citation type="journal article" date="2019" name="Int. J. Syst. Evol. Microbiol.">
        <title>The Global Catalogue of Microorganisms (GCM) 10K type strain sequencing project: providing services to taxonomists for standard genome sequencing and annotation.</title>
        <authorList>
            <consortium name="The Broad Institute Genomics Platform"/>
            <consortium name="The Broad Institute Genome Sequencing Center for Infectious Disease"/>
            <person name="Wu L."/>
            <person name="Ma J."/>
        </authorList>
    </citation>
    <scope>NUCLEOTIDE SEQUENCE [LARGE SCALE GENOMIC DNA]</scope>
    <source>
        <strain evidence="7">KCTC 42087</strain>
    </source>
</reference>
<feature type="region of interest" description="Disordered" evidence="4">
    <location>
        <begin position="279"/>
        <end position="300"/>
    </location>
</feature>
<evidence type="ECO:0000256" key="2">
    <source>
        <dbReference type="ARBA" id="ARBA00023002"/>
    </source>
</evidence>
<dbReference type="InterPro" id="IPR036291">
    <property type="entry name" value="NAD(P)-bd_dom_sf"/>
</dbReference>
<dbReference type="PRINTS" id="PR00080">
    <property type="entry name" value="SDRFAMILY"/>
</dbReference>
<dbReference type="PANTHER" id="PTHR44196">
    <property type="entry name" value="DEHYDROGENASE/REDUCTASE SDR FAMILY MEMBER 7B"/>
    <property type="match status" value="1"/>
</dbReference>
<dbReference type="PANTHER" id="PTHR44196:SF1">
    <property type="entry name" value="DEHYDROGENASE_REDUCTASE SDR FAMILY MEMBER 7B"/>
    <property type="match status" value="1"/>
</dbReference>
<keyword evidence="7" id="KW-1185">Reference proteome</keyword>
<sequence length="300" mass="31457">MSGSASVVVTGASRGLGLVTAAHLYRRGWRVVAAVRSPDAGLKRLRDLTGAVSDDPRLTAVRLDLDEPALVVEAAAEIVAAVGAPDAIVHNAGVAAAGTVEELPAEAWERLFRTNLFGPVLLTKELLPPMRAAGRGRIVILSSQGGIRGMATVSAYAGAKAAVERWAEALAAEIAPFGLGVTLLVPGAFTTEILEQTVSYADPEGPYGALTTPLEKRGRRAIRLAAPPERFAPAVERALRERAPFARRAVGLDARVLLHANRLLPARVMHRLMATAMGLPRPGSLRGTVHPPSGRPSISG</sequence>
<dbReference type="InterPro" id="IPR020904">
    <property type="entry name" value="Sc_DH/Rdtase_CS"/>
</dbReference>
<dbReference type="RefSeq" id="WP_378283749.1">
    <property type="nucleotide sequence ID" value="NZ_JBHSON010000028.1"/>
</dbReference>
<dbReference type="Gene3D" id="3.40.50.720">
    <property type="entry name" value="NAD(P)-binding Rossmann-like Domain"/>
    <property type="match status" value="1"/>
</dbReference>
<dbReference type="SMART" id="SM00822">
    <property type="entry name" value="PKS_KR"/>
    <property type="match status" value="1"/>
</dbReference>
<protein>
    <submittedName>
        <fullName evidence="6">SDR family NAD(P)-dependent oxidoreductase</fullName>
    </submittedName>
</protein>
<comment type="caution">
    <text evidence="6">The sequence shown here is derived from an EMBL/GenBank/DDBJ whole genome shotgun (WGS) entry which is preliminary data.</text>
</comment>
<evidence type="ECO:0000256" key="4">
    <source>
        <dbReference type="SAM" id="MobiDB-lite"/>
    </source>
</evidence>
<dbReference type="SUPFAM" id="SSF51735">
    <property type="entry name" value="NAD(P)-binding Rossmann-fold domains"/>
    <property type="match status" value="1"/>
</dbReference>
<proteinExistence type="inferred from homology"/>
<dbReference type="PROSITE" id="PS00061">
    <property type="entry name" value="ADH_SHORT"/>
    <property type="match status" value="1"/>
</dbReference>
<keyword evidence="2" id="KW-0560">Oxidoreductase</keyword>
<evidence type="ECO:0000256" key="1">
    <source>
        <dbReference type="ARBA" id="ARBA00006484"/>
    </source>
</evidence>
<dbReference type="Pfam" id="PF00106">
    <property type="entry name" value="adh_short"/>
    <property type="match status" value="1"/>
</dbReference>
<dbReference type="InterPro" id="IPR057326">
    <property type="entry name" value="KR_dom"/>
</dbReference>
<dbReference type="PRINTS" id="PR00081">
    <property type="entry name" value="GDHRDH"/>
</dbReference>
<evidence type="ECO:0000256" key="3">
    <source>
        <dbReference type="RuleBase" id="RU000363"/>
    </source>
</evidence>
<gene>
    <name evidence="6" type="ORF">ACFPZN_20995</name>
</gene>
<dbReference type="InterPro" id="IPR002347">
    <property type="entry name" value="SDR_fam"/>
</dbReference>
<evidence type="ECO:0000313" key="6">
    <source>
        <dbReference type="EMBL" id="MFC5748112.1"/>
    </source>
</evidence>
<organism evidence="6 7">
    <name type="scientific">Actinomadura rugatobispora</name>
    <dbReference type="NCBI Taxonomy" id="1994"/>
    <lineage>
        <taxon>Bacteria</taxon>
        <taxon>Bacillati</taxon>
        <taxon>Actinomycetota</taxon>
        <taxon>Actinomycetes</taxon>
        <taxon>Streptosporangiales</taxon>
        <taxon>Thermomonosporaceae</taxon>
        <taxon>Actinomadura</taxon>
    </lineage>
</organism>
<feature type="domain" description="Ketoreductase" evidence="5">
    <location>
        <begin position="5"/>
        <end position="187"/>
    </location>
</feature>